<reference evidence="2" key="1">
    <citation type="submission" date="2016-06" db="EMBL/GenBank/DDBJ databases">
        <title>Parallel loss of symbiosis genes in relatives of nitrogen-fixing non-legume Parasponia.</title>
        <authorList>
            <person name="Van Velzen R."/>
            <person name="Holmer R."/>
            <person name="Bu F."/>
            <person name="Rutten L."/>
            <person name="Van Zeijl A."/>
            <person name="Liu W."/>
            <person name="Santuari L."/>
            <person name="Cao Q."/>
            <person name="Sharma T."/>
            <person name="Shen D."/>
            <person name="Roswanjaya Y."/>
            <person name="Wardhani T."/>
            <person name="Kalhor M.S."/>
            <person name="Jansen J."/>
            <person name="Van den Hoogen J."/>
            <person name="Gungor B."/>
            <person name="Hartog M."/>
            <person name="Hontelez J."/>
            <person name="Verver J."/>
            <person name="Yang W.-C."/>
            <person name="Schijlen E."/>
            <person name="Repin R."/>
            <person name="Schilthuizen M."/>
            <person name="Schranz E."/>
            <person name="Heidstra R."/>
            <person name="Miyata K."/>
            <person name="Fedorova E."/>
            <person name="Kohlen W."/>
            <person name="Bisseling T."/>
            <person name="Smit S."/>
            <person name="Geurts R."/>
        </authorList>
    </citation>
    <scope>NUCLEOTIDE SEQUENCE [LARGE SCALE GENOMIC DNA]</scope>
    <source>
        <strain evidence="2">cv. RG33-2</strain>
    </source>
</reference>
<dbReference type="EMBL" id="JXTC01000121">
    <property type="protein sequence ID" value="PON87106.1"/>
    <property type="molecule type" value="Genomic_DNA"/>
</dbReference>
<dbReference type="OrthoDB" id="10342191at2759"/>
<gene>
    <name evidence="1" type="ORF">TorRG33x02_170550</name>
</gene>
<proteinExistence type="predicted"/>
<comment type="caution">
    <text evidence="1">The sequence shown here is derived from an EMBL/GenBank/DDBJ whole genome shotgun (WGS) entry which is preliminary data.</text>
</comment>
<name>A0A2P5ENK1_TREOI</name>
<dbReference type="InParanoid" id="A0A2P5ENK1"/>
<protein>
    <submittedName>
        <fullName evidence="1">Uncharacterized protein</fullName>
    </submittedName>
</protein>
<dbReference type="AlphaFoldDB" id="A0A2P5ENK1"/>
<evidence type="ECO:0000313" key="2">
    <source>
        <dbReference type="Proteomes" id="UP000237000"/>
    </source>
</evidence>
<dbReference type="Proteomes" id="UP000237000">
    <property type="component" value="Unassembled WGS sequence"/>
</dbReference>
<evidence type="ECO:0000313" key="1">
    <source>
        <dbReference type="EMBL" id="PON87106.1"/>
    </source>
</evidence>
<accession>A0A2P5ENK1</accession>
<keyword evidence="2" id="KW-1185">Reference proteome</keyword>
<sequence>MPIPLDEELSVFMILNSMNVPSRREQVIPNGQIKPLLLCQIPHRLLPLCHHQIVPESVVMSRLHAPGYEPHQRRGRSLSQDLHRPTGDYVDRAQHPTLHQVANRAGRVFDSGDFGSDLRHLRDRIVEEGLNLLRPGLGIRGRAWGFEGGLEPGVEDFNGGFGRGRHARDGEDVGVVDRAGVEGLGGGEARGGEDARELVGEDGDADARAAGDEATCLDGGVGVVGGGGGDAATDVGGD</sequence>
<organism evidence="1 2">
    <name type="scientific">Trema orientale</name>
    <name type="common">Charcoal tree</name>
    <name type="synonym">Celtis orientalis</name>
    <dbReference type="NCBI Taxonomy" id="63057"/>
    <lineage>
        <taxon>Eukaryota</taxon>
        <taxon>Viridiplantae</taxon>
        <taxon>Streptophyta</taxon>
        <taxon>Embryophyta</taxon>
        <taxon>Tracheophyta</taxon>
        <taxon>Spermatophyta</taxon>
        <taxon>Magnoliopsida</taxon>
        <taxon>eudicotyledons</taxon>
        <taxon>Gunneridae</taxon>
        <taxon>Pentapetalae</taxon>
        <taxon>rosids</taxon>
        <taxon>fabids</taxon>
        <taxon>Rosales</taxon>
        <taxon>Cannabaceae</taxon>
        <taxon>Trema</taxon>
    </lineage>
</organism>